<dbReference type="Proteomes" id="UP001501414">
    <property type="component" value="Unassembled WGS sequence"/>
</dbReference>
<accession>A0ABP4IY70</accession>
<dbReference type="EMBL" id="BAAAJK010000053">
    <property type="protein sequence ID" value="GAA1401864.1"/>
    <property type="molecule type" value="Genomic_DNA"/>
</dbReference>
<evidence type="ECO:0008006" key="3">
    <source>
        <dbReference type="Google" id="ProtNLM"/>
    </source>
</evidence>
<dbReference type="Pfam" id="PF03692">
    <property type="entry name" value="CxxCxxCC"/>
    <property type="match status" value="1"/>
</dbReference>
<comment type="caution">
    <text evidence="1">The sequence shown here is derived from an EMBL/GenBank/DDBJ whole genome shotgun (WGS) entry which is preliminary data.</text>
</comment>
<dbReference type="InterPro" id="IPR005358">
    <property type="entry name" value="Puta_zinc/iron-chelating_dom"/>
</dbReference>
<evidence type="ECO:0000313" key="2">
    <source>
        <dbReference type="Proteomes" id="UP001501414"/>
    </source>
</evidence>
<proteinExistence type="predicted"/>
<organism evidence="1 2">
    <name type="scientific">Pseudonocardia kongjuensis</name>
    <dbReference type="NCBI Taxonomy" id="102227"/>
    <lineage>
        <taxon>Bacteria</taxon>
        <taxon>Bacillati</taxon>
        <taxon>Actinomycetota</taxon>
        <taxon>Actinomycetes</taxon>
        <taxon>Pseudonocardiales</taxon>
        <taxon>Pseudonocardiaceae</taxon>
        <taxon>Pseudonocardia</taxon>
    </lineage>
</organism>
<sequence>MTMRTDRAAAVAELQRIYDDLPAVACKGRCADACTSIDMSGLERQRIRDRGVEIAPRLPVHELTTLDRFDRVPRCAALTVLNTCSVYEVRPLICRLFGAARGLRCEHGCVPDRELTDPEAFKLIAQVTELSKEAGL</sequence>
<reference evidence="2" key="1">
    <citation type="journal article" date="2019" name="Int. J. Syst. Evol. Microbiol.">
        <title>The Global Catalogue of Microorganisms (GCM) 10K type strain sequencing project: providing services to taxonomists for standard genome sequencing and annotation.</title>
        <authorList>
            <consortium name="The Broad Institute Genomics Platform"/>
            <consortium name="The Broad Institute Genome Sequencing Center for Infectious Disease"/>
            <person name="Wu L."/>
            <person name="Ma J."/>
        </authorList>
    </citation>
    <scope>NUCLEOTIDE SEQUENCE [LARGE SCALE GENOMIC DNA]</scope>
    <source>
        <strain evidence="2">JCM 11896</strain>
    </source>
</reference>
<evidence type="ECO:0000313" key="1">
    <source>
        <dbReference type="EMBL" id="GAA1401864.1"/>
    </source>
</evidence>
<name>A0ABP4IY70_9PSEU</name>
<protein>
    <recommendedName>
        <fullName evidence="3">YkgJ family cysteine cluster protein</fullName>
    </recommendedName>
</protein>
<gene>
    <name evidence="1" type="ORF">GCM10009613_60910</name>
</gene>
<keyword evidence="2" id="KW-1185">Reference proteome</keyword>